<dbReference type="Pfam" id="PF25459">
    <property type="entry name" value="AIM3_BBC1_C"/>
    <property type="match status" value="1"/>
</dbReference>
<feature type="compositionally biased region" description="Polar residues" evidence="1">
    <location>
        <begin position="210"/>
        <end position="229"/>
    </location>
</feature>
<dbReference type="AlphaFoldDB" id="A0A0P1BPM6"/>
<feature type="region of interest" description="Disordered" evidence="1">
    <location>
        <begin position="26"/>
        <end position="153"/>
    </location>
</feature>
<feature type="region of interest" description="Disordered" evidence="1">
    <location>
        <begin position="187"/>
        <end position="229"/>
    </location>
</feature>
<dbReference type="EMBL" id="CCYA01000269">
    <property type="protein sequence ID" value="CEH18011.1"/>
    <property type="molecule type" value="Genomic_DNA"/>
</dbReference>
<evidence type="ECO:0000256" key="1">
    <source>
        <dbReference type="SAM" id="MobiDB-lite"/>
    </source>
</evidence>
<dbReference type="OrthoDB" id="3348570at2759"/>
<feature type="compositionally biased region" description="Low complexity" evidence="1">
    <location>
        <begin position="68"/>
        <end position="84"/>
    </location>
</feature>
<feature type="compositionally biased region" description="Basic and acidic residues" evidence="1">
    <location>
        <begin position="37"/>
        <end position="63"/>
    </location>
</feature>
<proteinExistence type="predicted"/>
<evidence type="ECO:0000313" key="4">
    <source>
        <dbReference type="Proteomes" id="UP000054845"/>
    </source>
</evidence>
<keyword evidence="4" id="KW-1185">Reference proteome</keyword>
<dbReference type="Proteomes" id="UP000054845">
    <property type="component" value="Unassembled WGS sequence"/>
</dbReference>
<evidence type="ECO:0000313" key="3">
    <source>
        <dbReference type="EMBL" id="CEH18011.1"/>
    </source>
</evidence>
<feature type="compositionally biased region" description="Pro residues" evidence="1">
    <location>
        <begin position="130"/>
        <end position="145"/>
    </location>
</feature>
<reference evidence="4" key="1">
    <citation type="submission" date="2014-09" db="EMBL/GenBank/DDBJ databases">
        <authorList>
            <person name="Sharma Rahul"/>
            <person name="Thines Marco"/>
        </authorList>
    </citation>
    <scope>NUCLEOTIDE SEQUENCE [LARGE SCALE GENOMIC DNA]</scope>
</reference>
<organism evidence="3 4">
    <name type="scientific">Ceraceosorus bombacis</name>
    <dbReference type="NCBI Taxonomy" id="401625"/>
    <lineage>
        <taxon>Eukaryota</taxon>
        <taxon>Fungi</taxon>
        <taxon>Dikarya</taxon>
        <taxon>Basidiomycota</taxon>
        <taxon>Ustilaginomycotina</taxon>
        <taxon>Exobasidiomycetes</taxon>
        <taxon>Ceraceosorales</taxon>
        <taxon>Ceraceosoraceae</taxon>
        <taxon>Ceraceosorus</taxon>
    </lineage>
</organism>
<evidence type="ECO:0000259" key="2">
    <source>
        <dbReference type="Pfam" id="PF25459"/>
    </source>
</evidence>
<protein>
    <recommendedName>
        <fullName evidence="2">BBC1/AIM3 cysteine proteinase-fold domain-containing protein</fullName>
    </recommendedName>
</protein>
<sequence>MPYPYHPMKDKMEKLDQFGFNAMAKLKDQKAAGTKTSMKDRLDMSRTAADRRWDQTAKARKEEEQEEAGQASNTSASASSSRGAPPHPPSRSTASSTLAGSSPLPPARTNSNRQTPALPPRMANEAGTNNPPPAYGSVVPPPAPPARKVSTGGNATFKWSQISQADKQAFFELLDEFFAELTARTSSAPTPGAVTQPRPPSFAPKPLSAKPTSSPSIRMAPVTSSAPVPASTGSYPLLTASSKPYDEEPTARTLVDQFMSKTGPEWILPNAWYAQSPYAPSFVVSHRECTRSSSIQWVGTERTVVGHAAFQDLSVLWYSVSWSEGIFGNSGAKVKVAVRDPPAPLDAARLYSESQRFGEEVARYVETCEGSSVGDGECWTLAQQALVQLNATSGLTGPYAVFEPISYTLGHLIYAGEADAGGRWRGGDYALRRGDILQWKSARCSLLHSPAGSYVDLGAPDHTAVLLSDSSAPEWYHALASAADPHDAPPMAPQHLGHLAVMEQSARSVCSRSTYDLSTLSRGILHVFRPVSYAALGGKPDNSFPSEGKNVKVFK</sequence>
<dbReference type="InterPro" id="IPR057402">
    <property type="entry name" value="AIM3_BBC1_C"/>
</dbReference>
<accession>A0A0P1BPM6</accession>
<dbReference type="STRING" id="401625.A0A0P1BPM6"/>
<name>A0A0P1BPM6_9BASI</name>
<feature type="domain" description="BBC1/AIM3 cysteine proteinase-fold" evidence="2">
    <location>
        <begin position="340"/>
        <end position="534"/>
    </location>
</feature>